<proteinExistence type="predicted"/>
<accession>A0A3Q7JKY4</accession>
<reference evidence="1" key="1">
    <citation type="journal article" date="2012" name="Nature">
        <title>The tomato genome sequence provides insights into fleshy fruit evolution.</title>
        <authorList>
            <consortium name="Tomato Genome Consortium"/>
        </authorList>
    </citation>
    <scope>NUCLEOTIDE SEQUENCE [LARGE SCALE GENOMIC DNA]</scope>
    <source>
        <strain evidence="1">cv. Heinz 1706</strain>
    </source>
</reference>
<protein>
    <recommendedName>
        <fullName evidence="3">Translocon at the inner envelope membrane of chloroplasts 214</fullName>
    </recommendedName>
</protein>
<sequence>MKDLTDRTSTIKNQIERITKEKNKVTPEIDINPNKTNNIKKFELPNFFSKY</sequence>
<organism evidence="1">
    <name type="scientific">Solanum lycopersicum</name>
    <name type="common">Tomato</name>
    <name type="synonym">Lycopersicon esculentum</name>
    <dbReference type="NCBI Taxonomy" id="4081"/>
    <lineage>
        <taxon>Eukaryota</taxon>
        <taxon>Viridiplantae</taxon>
        <taxon>Streptophyta</taxon>
        <taxon>Embryophyta</taxon>
        <taxon>Tracheophyta</taxon>
        <taxon>Spermatophyta</taxon>
        <taxon>Magnoliopsida</taxon>
        <taxon>eudicotyledons</taxon>
        <taxon>Gunneridae</taxon>
        <taxon>Pentapetalae</taxon>
        <taxon>asterids</taxon>
        <taxon>lamiids</taxon>
        <taxon>Solanales</taxon>
        <taxon>Solanaceae</taxon>
        <taxon>Solanoideae</taxon>
        <taxon>Solaneae</taxon>
        <taxon>Solanum</taxon>
        <taxon>Solanum subgen. Lycopersicon</taxon>
    </lineage>
</organism>
<dbReference type="Proteomes" id="UP000004994">
    <property type="component" value="Chromosome 11"/>
</dbReference>
<dbReference type="InParanoid" id="A0A3Q7JKY4"/>
<name>A0A3Q7JKY4_SOLLC</name>
<dbReference type="Gramene" id="Solyc11g021270.1.1">
    <property type="protein sequence ID" value="Solyc11g021270.1.1.1"/>
    <property type="gene ID" value="Solyc11g021270.1"/>
</dbReference>
<dbReference type="AlphaFoldDB" id="A0A3Q7JKY4"/>
<dbReference type="PaxDb" id="4081-Solyc11g021270.1.1"/>
<evidence type="ECO:0000313" key="1">
    <source>
        <dbReference type="EnsemblPlants" id="Solyc11g021270.1.1.1"/>
    </source>
</evidence>
<dbReference type="EnsemblPlants" id="Solyc11g021270.1.1">
    <property type="protein sequence ID" value="Solyc11g021270.1.1.1"/>
    <property type="gene ID" value="Solyc11g021270.1"/>
</dbReference>
<keyword evidence="2" id="KW-1185">Reference proteome</keyword>
<reference evidence="1" key="2">
    <citation type="submission" date="2019-01" db="UniProtKB">
        <authorList>
            <consortium name="EnsemblPlants"/>
        </authorList>
    </citation>
    <scope>IDENTIFICATION</scope>
    <source>
        <strain evidence="1">cv. Heinz 1706</strain>
    </source>
</reference>
<evidence type="ECO:0008006" key="3">
    <source>
        <dbReference type="Google" id="ProtNLM"/>
    </source>
</evidence>
<evidence type="ECO:0000313" key="2">
    <source>
        <dbReference type="Proteomes" id="UP000004994"/>
    </source>
</evidence>